<evidence type="ECO:0008006" key="4">
    <source>
        <dbReference type="Google" id="ProtNLM"/>
    </source>
</evidence>
<feature type="compositionally biased region" description="Basic and acidic residues" evidence="1">
    <location>
        <begin position="111"/>
        <end position="122"/>
    </location>
</feature>
<dbReference type="AlphaFoldDB" id="A0A2T4CJJ4"/>
<feature type="compositionally biased region" description="Pro residues" evidence="1">
    <location>
        <begin position="31"/>
        <end position="42"/>
    </location>
</feature>
<feature type="compositionally biased region" description="Basic and acidic residues" evidence="1">
    <location>
        <begin position="64"/>
        <end position="76"/>
    </location>
</feature>
<feature type="compositionally biased region" description="Basic and acidic residues" evidence="1">
    <location>
        <begin position="130"/>
        <end position="141"/>
    </location>
</feature>
<protein>
    <recommendedName>
        <fullName evidence="4">C2H2-type domain-containing protein</fullName>
    </recommendedName>
</protein>
<feature type="region of interest" description="Disordered" evidence="1">
    <location>
        <begin position="19"/>
        <end position="141"/>
    </location>
</feature>
<keyword evidence="3" id="KW-1185">Reference proteome</keyword>
<dbReference type="OrthoDB" id="4898550at2759"/>
<reference evidence="2 3" key="1">
    <citation type="submission" date="2016-07" db="EMBL/GenBank/DDBJ databases">
        <title>Multiple horizontal gene transfer events from other fungi enriched the ability of initially mycotrophic Trichoderma (Ascomycota) to feed on dead plant biomass.</title>
        <authorList>
            <consortium name="DOE Joint Genome Institute"/>
            <person name="Aerts A."/>
            <person name="Atanasova L."/>
            <person name="Chenthamara K."/>
            <person name="Zhang J."/>
            <person name="Grujic M."/>
            <person name="Henrissat B."/>
            <person name="Kuo A."/>
            <person name="Salamov A."/>
            <person name="Lipzen A."/>
            <person name="Labutti K."/>
            <person name="Barry K."/>
            <person name="Miao Y."/>
            <person name="Rahimi M.J."/>
            <person name="Shen Q."/>
            <person name="Grigoriev I.V."/>
            <person name="Kubicek C.P."/>
            <person name="Druzhinina I.S."/>
        </authorList>
    </citation>
    <scope>NUCLEOTIDE SEQUENCE [LARGE SCALE GENOMIC DNA]</scope>
    <source>
        <strain evidence="2 3">ATCC 18648</strain>
    </source>
</reference>
<gene>
    <name evidence="2" type="ORF">M440DRAFT_1467134</name>
</gene>
<evidence type="ECO:0000313" key="2">
    <source>
        <dbReference type="EMBL" id="PTB81713.1"/>
    </source>
</evidence>
<evidence type="ECO:0000256" key="1">
    <source>
        <dbReference type="SAM" id="MobiDB-lite"/>
    </source>
</evidence>
<accession>A0A2T4CJJ4</accession>
<name>A0A2T4CJJ4_TRILO</name>
<evidence type="ECO:0000313" key="3">
    <source>
        <dbReference type="Proteomes" id="UP000240760"/>
    </source>
</evidence>
<dbReference type="Gene3D" id="3.30.160.60">
    <property type="entry name" value="Classic Zinc Finger"/>
    <property type="match status" value="1"/>
</dbReference>
<proteinExistence type="predicted"/>
<dbReference type="Proteomes" id="UP000240760">
    <property type="component" value="Unassembled WGS sequence"/>
</dbReference>
<dbReference type="EMBL" id="KZ679126">
    <property type="protein sequence ID" value="PTB81713.1"/>
    <property type="molecule type" value="Genomic_DNA"/>
</dbReference>
<sequence>MSEAINQARCHCGKTFKSPAAMGQHLRDSPNHPPENNVPPPAPKERTGCSCGRNFKSGSALQQHRRDSPRHAREALKVQAGEIATASQETCANEPKENIVRPSDSAAEQLKATRDKKNKGDGKQASQPSHHTDLEDQGERTYEAASSSYTWYPGVGDDISLCCDRCGWCGHCAGGTSRFATIFNLSLRIELQGDNTLLPTGRYPHVQIQVNGGVISNVEETST</sequence>
<organism evidence="2 3">
    <name type="scientific">Trichoderma longibrachiatum ATCC 18648</name>
    <dbReference type="NCBI Taxonomy" id="983965"/>
    <lineage>
        <taxon>Eukaryota</taxon>
        <taxon>Fungi</taxon>
        <taxon>Dikarya</taxon>
        <taxon>Ascomycota</taxon>
        <taxon>Pezizomycotina</taxon>
        <taxon>Sordariomycetes</taxon>
        <taxon>Hypocreomycetidae</taxon>
        <taxon>Hypocreales</taxon>
        <taxon>Hypocreaceae</taxon>
        <taxon>Trichoderma</taxon>
    </lineage>
</organism>